<name>A0A0R1NAX2_9LACO</name>
<keyword evidence="1" id="KW-0812">Transmembrane</keyword>
<evidence type="ECO:0000256" key="1">
    <source>
        <dbReference type="SAM" id="Phobius"/>
    </source>
</evidence>
<feature type="transmembrane region" description="Helical" evidence="1">
    <location>
        <begin position="32"/>
        <end position="51"/>
    </location>
</feature>
<dbReference type="Proteomes" id="UP000051439">
    <property type="component" value="Unassembled WGS sequence"/>
</dbReference>
<protein>
    <submittedName>
        <fullName evidence="2">Uncharacterized protein</fullName>
    </submittedName>
</protein>
<accession>A0A0R1NAX2</accession>
<keyword evidence="3" id="KW-1185">Reference proteome</keyword>
<dbReference type="PATRIC" id="fig|1423766.4.peg.2953"/>
<keyword evidence="1" id="KW-1133">Transmembrane helix</keyword>
<evidence type="ECO:0000313" key="2">
    <source>
        <dbReference type="EMBL" id="KRL17159.1"/>
    </source>
</evidence>
<keyword evidence="1" id="KW-0472">Membrane</keyword>
<evidence type="ECO:0000313" key="3">
    <source>
        <dbReference type="Proteomes" id="UP000051439"/>
    </source>
</evidence>
<dbReference type="RefSeq" id="WP_054656189.1">
    <property type="nucleotide sequence ID" value="NZ_AZEB01000091.1"/>
</dbReference>
<proteinExistence type="predicted"/>
<organism evidence="2 3">
    <name type="scientific">Lentilactobacillus kisonensis DSM 19906 = JCM 15041</name>
    <dbReference type="NCBI Taxonomy" id="1423766"/>
    <lineage>
        <taxon>Bacteria</taxon>
        <taxon>Bacillati</taxon>
        <taxon>Bacillota</taxon>
        <taxon>Bacilli</taxon>
        <taxon>Lactobacillales</taxon>
        <taxon>Lactobacillaceae</taxon>
        <taxon>Lentilactobacillus</taxon>
    </lineage>
</organism>
<reference evidence="2 3" key="1">
    <citation type="journal article" date="2015" name="Genome Announc.">
        <title>Expanding the biotechnology potential of lactobacilli through comparative genomics of 213 strains and associated genera.</title>
        <authorList>
            <person name="Sun Z."/>
            <person name="Harris H.M."/>
            <person name="McCann A."/>
            <person name="Guo C."/>
            <person name="Argimon S."/>
            <person name="Zhang W."/>
            <person name="Yang X."/>
            <person name="Jeffery I.B."/>
            <person name="Cooney J.C."/>
            <person name="Kagawa T.F."/>
            <person name="Liu W."/>
            <person name="Song Y."/>
            <person name="Salvetti E."/>
            <person name="Wrobel A."/>
            <person name="Rasinkangas P."/>
            <person name="Parkhill J."/>
            <person name="Rea M.C."/>
            <person name="O'Sullivan O."/>
            <person name="Ritari J."/>
            <person name="Douillard F.P."/>
            <person name="Paul Ross R."/>
            <person name="Yang R."/>
            <person name="Briner A.E."/>
            <person name="Felis G.E."/>
            <person name="de Vos W.M."/>
            <person name="Barrangou R."/>
            <person name="Klaenhammer T.R."/>
            <person name="Caufield P.W."/>
            <person name="Cui Y."/>
            <person name="Zhang H."/>
            <person name="O'Toole P.W."/>
        </authorList>
    </citation>
    <scope>NUCLEOTIDE SEQUENCE [LARGE SCALE GENOMIC DNA]</scope>
    <source>
        <strain evidence="2 3">DSM 19906</strain>
    </source>
</reference>
<dbReference type="AlphaFoldDB" id="A0A0R1NAX2"/>
<dbReference type="EMBL" id="AZEB01000091">
    <property type="protein sequence ID" value="KRL17159.1"/>
    <property type="molecule type" value="Genomic_DNA"/>
</dbReference>
<sequence>MSKRALIYILRYLLAIGLFAVYYAVFENQSHDLIQTVFAVAIGVGIATLPVKSKDQNKK</sequence>
<feature type="transmembrane region" description="Helical" evidence="1">
    <location>
        <begin position="7"/>
        <end position="26"/>
    </location>
</feature>
<gene>
    <name evidence="2" type="ORF">FC98_GL002823</name>
</gene>
<comment type="caution">
    <text evidence="2">The sequence shown here is derived from an EMBL/GenBank/DDBJ whole genome shotgun (WGS) entry which is preliminary data.</text>
</comment>